<dbReference type="EMBL" id="CP041636">
    <property type="protein sequence ID" value="QDO98040.1"/>
    <property type="molecule type" value="Genomic_DNA"/>
</dbReference>
<comment type="catalytic activity">
    <reaction evidence="5">
        <text>N-terminal N-formyl-L-methionyl-[peptide] + H2O = N-terminal L-methionyl-[peptide] + formate</text>
        <dbReference type="Rhea" id="RHEA:24420"/>
        <dbReference type="Rhea" id="RHEA-COMP:10639"/>
        <dbReference type="Rhea" id="RHEA-COMP:10640"/>
        <dbReference type="ChEBI" id="CHEBI:15377"/>
        <dbReference type="ChEBI" id="CHEBI:15740"/>
        <dbReference type="ChEBI" id="CHEBI:49298"/>
        <dbReference type="ChEBI" id="CHEBI:64731"/>
        <dbReference type="EC" id="3.5.1.88"/>
    </reaction>
</comment>
<dbReference type="KEGG" id="fer:FNB15_12495"/>
<keyword evidence="5" id="KW-0408">Iron</keyword>
<dbReference type="SUPFAM" id="SSF56420">
    <property type="entry name" value="Peptide deformylase"/>
    <property type="match status" value="1"/>
</dbReference>
<dbReference type="AlphaFoldDB" id="A0A516H384"/>
<dbReference type="PANTHER" id="PTHR10458">
    <property type="entry name" value="PEPTIDE DEFORMYLASE"/>
    <property type="match status" value="1"/>
</dbReference>
<evidence type="ECO:0000256" key="3">
    <source>
        <dbReference type="ARBA" id="ARBA00022801"/>
    </source>
</evidence>
<dbReference type="PIRSF" id="PIRSF004749">
    <property type="entry name" value="Pep_def"/>
    <property type="match status" value="1"/>
</dbReference>
<name>A0A516H384_9PROT</name>
<accession>A0A516H384</accession>
<dbReference type="InterPro" id="IPR036821">
    <property type="entry name" value="Peptide_deformylase_sf"/>
</dbReference>
<keyword evidence="4 5" id="KW-0648">Protein biosynthesis</keyword>
<dbReference type="InterPro" id="IPR023635">
    <property type="entry name" value="Peptide_deformylase"/>
</dbReference>
<dbReference type="EC" id="3.5.1.88" evidence="5"/>
<dbReference type="Pfam" id="PF01327">
    <property type="entry name" value="Pep_deformylase"/>
    <property type="match status" value="1"/>
</dbReference>
<feature type="binding site" evidence="5">
    <location>
        <position position="96"/>
    </location>
    <ligand>
        <name>Fe cation</name>
        <dbReference type="ChEBI" id="CHEBI:24875"/>
    </ligand>
</feature>
<dbReference type="Proteomes" id="UP000317496">
    <property type="component" value="Chromosome"/>
</dbReference>
<feature type="active site" evidence="5">
    <location>
        <position position="139"/>
    </location>
</feature>
<comment type="similarity">
    <text evidence="1 5">Belongs to the polypeptide deformylase family.</text>
</comment>
<keyword evidence="3 5" id="KW-0378">Hydrolase</keyword>
<proteinExistence type="inferred from homology"/>
<dbReference type="CDD" id="cd00487">
    <property type="entry name" value="Pep_deformylase"/>
    <property type="match status" value="1"/>
</dbReference>
<evidence type="ECO:0000256" key="5">
    <source>
        <dbReference type="HAMAP-Rule" id="MF_00163"/>
    </source>
</evidence>
<dbReference type="PANTHER" id="PTHR10458:SF22">
    <property type="entry name" value="PEPTIDE DEFORMYLASE"/>
    <property type="match status" value="1"/>
</dbReference>
<dbReference type="NCBIfam" id="TIGR00079">
    <property type="entry name" value="pept_deformyl"/>
    <property type="match status" value="1"/>
</dbReference>
<dbReference type="GO" id="GO:0006412">
    <property type="term" value="P:translation"/>
    <property type="evidence" value="ECO:0007669"/>
    <property type="project" value="UniProtKB-UniRule"/>
</dbReference>
<evidence type="ECO:0000313" key="7">
    <source>
        <dbReference type="Proteomes" id="UP000317496"/>
    </source>
</evidence>
<feature type="binding site" evidence="5">
    <location>
        <position position="142"/>
    </location>
    <ligand>
        <name>Fe cation</name>
        <dbReference type="ChEBI" id="CHEBI:24875"/>
    </ligand>
</feature>
<dbReference type="NCBIfam" id="NF001159">
    <property type="entry name" value="PRK00150.1-3"/>
    <property type="match status" value="1"/>
</dbReference>
<dbReference type="PRINTS" id="PR01576">
    <property type="entry name" value="PDEFORMYLASE"/>
</dbReference>
<organism evidence="6 7">
    <name type="scientific">Ferrovibrio terrae</name>
    <dbReference type="NCBI Taxonomy" id="2594003"/>
    <lineage>
        <taxon>Bacteria</taxon>
        <taxon>Pseudomonadati</taxon>
        <taxon>Pseudomonadota</taxon>
        <taxon>Alphaproteobacteria</taxon>
        <taxon>Rhodospirillales</taxon>
        <taxon>Rhodospirillaceae</taxon>
        <taxon>Ferrovibrio</taxon>
    </lineage>
</organism>
<comment type="function">
    <text evidence="5">Removes the formyl group from the N-terminal Met of newly synthesized proteins. Requires at least a dipeptide for an efficient rate of reaction. N-terminal L-methionine is a prerequisite for activity but the enzyme has broad specificity at other positions.</text>
</comment>
<feature type="binding site" evidence="5">
    <location>
        <position position="138"/>
    </location>
    <ligand>
        <name>Fe cation</name>
        <dbReference type="ChEBI" id="CHEBI:24875"/>
    </ligand>
</feature>
<protein>
    <recommendedName>
        <fullName evidence="5">Peptide deformylase</fullName>
        <shortName evidence="5">PDF</shortName>
        <ecNumber evidence="5">3.5.1.88</ecNumber>
    </recommendedName>
    <alternativeName>
        <fullName evidence="5">Polypeptide deformylase</fullName>
    </alternativeName>
</protein>
<dbReference type="FunFam" id="3.90.45.10:FF:000003">
    <property type="entry name" value="Peptide deformylase"/>
    <property type="match status" value="1"/>
</dbReference>
<comment type="cofactor">
    <cofactor evidence="5">
        <name>Fe(2+)</name>
        <dbReference type="ChEBI" id="CHEBI:29033"/>
    </cofactor>
    <text evidence="5">Binds 1 Fe(2+) ion.</text>
</comment>
<dbReference type="RefSeq" id="WP_144069021.1">
    <property type="nucleotide sequence ID" value="NZ_CP041636.1"/>
</dbReference>
<evidence type="ECO:0000256" key="4">
    <source>
        <dbReference type="ARBA" id="ARBA00022917"/>
    </source>
</evidence>
<evidence type="ECO:0000256" key="1">
    <source>
        <dbReference type="ARBA" id="ARBA00010759"/>
    </source>
</evidence>
<reference evidence="6 7" key="1">
    <citation type="submission" date="2019-07" db="EMBL/GenBank/DDBJ databases">
        <title>Genome sequencing for Ferrovibrio sp. K5.</title>
        <authorList>
            <person name="Park S.-J."/>
        </authorList>
    </citation>
    <scope>NUCLEOTIDE SEQUENCE [LARGE SCALE GENOMIC DNA]</scope>
    <source>
        <strain evidence="6 7">K5</strain>
    </source>
</reference>
<dbReference type="Gene3D" id="3.90.45.10">
    <property type="entry name" value="Peptide deformylase"/>
    <property type="match status" value="1"/>
</dbReference>
<gene>
    <name evidence="5 6" type="primary">def</name>
    <name evidence="6" type="ORF">FNB15_12495</name>
</gene>
<dbReference type="GO" id="GO:0046872">
    <property type="term" value="F:metal ion binding"/>
    <property type="evidence" value="ECO:0007669"/>
    <property type="project" value="UniProtKB-KW"/>
</dbReference>
<dbReference type="HAMAP" id="MF_00163">
    <property type="entry name" value="Pep_deformylase"/>
    <property type="match status" value="1"/>
</dbReference>
<evidence type="ECO:0000256" key="2">
    <source>
        <dbReference type="ARBA" id="ARBA00022723"/>
    </source>
</evidence>
<keyword evidence="2 5" id="KW-0479">Metal-binding</keyword>
<dbReference type="OrthoDB" id="9804313at2"/>
<sequence length="177" mass="19782">MAILKIAKMGHPVLARPADSVADPTAPEIRQLIEDMVDTMIDAPGQGLAAPQVHVPLRVAVFLTPDEGDGQRELVTLVNPRWEPVGQEQDMAWEGCLSVPGMRGLVPRYTRIRYEGTLPDGGRLEREVGGWHARVVQHELDHLDGILYPQRMTDLKDLVFESELRHRAALSPQEQEE</sequence>
<dbReference type="GO" id="GO:0042586">
    <property type="term" value="F:peptide deformylase activity"/>
    <property type="evidence" value="ECO:0007669"/>
    <property type="project" value="UniProtKB-UniRule"/>
</dbReference>
<evidence type="ECO:0000313" key="6">
    <source>
        <dbReference type="EMBL" id="QDO98040.1"/>
    </source>
</evidence>
<keyword evidence="7" id="KW-1185">Reference proteome</keyword>